<evidence type="ECO:0000313" key="1">
    <source>
        <dbReference type="EMBL" id="GAH29138.1"/>
    </source>
</evidence>
<protein>
    <submittedName>
        <fullName evidence="1">Uncharacterized protein</fullName>
    </submittedName>
</protein>
<comment type="caution">
    <text evidence="1">The sequence shown here is derived from an EMBL/GenBank/DDBJ whole genome shotgun (WGS) entry which is preliminary data.</text>
</comment>
<reference evidence="1" key="1">
    <citation type="journal article" date="2014" name="Front. Microbiol.">
        <title>High frequency of phylogenetically diverse reductive dehalogenase-homologous genes in deep subseafloor sedimentary metagenomes.</title>
        <authorList>
            <person name="Kawai M."/>
            <person name="Futagami T."/>
            <person name="Toyoda A."/>
            <person name="Takaki Y."/>
            <person name="Nishi S."/>
            <person name="Hori S."/>
            <person name="Arai W."/>
            <person name="Tsubouchi T."/>
            <person name="Morono Y."/>
            <person name="Uchiyama I."/>
            <person name="Ito T."/>
            <person name="Fujiyama A."/>
            <person name="Inagaki F."/>
            <person name="Takami H."/>
        </authorList>
    </citation>
    <scope>NUCLEOTIDE SEQUENCE</scope>
    <source>
        <strain evidence="1">Expedition CK06-06</strain>
    </source>
</reference>
<dbReference type="AlphaFoldDB" id="X1G7Z1"/>
<feature type="non-terminal residue" evidence="1">
    <location>
        <position position="158"/>
    </location>
</feature>
<name>X1G7Z1_9ZZZZ</name>
<dbReference type="EMBL" id="BARU01003944">
    <property type="protein sequence ID" value="GAH29138.1"/>
    <property type="molecule type" value="Genomic_DNA"/>
</dbReference>
<gene>
    <name evidence="1" type="ORF">S03H2_08202</name>
</gene>
<proteinExistence type="predicted"/>
<accession>X1G7Z1</accession>
<organism evidence="1">
    <name type="scientific">marine sediment metagenome</name>
    <dbReference type="NCBI Taxonomy" id="412755"/>
    <lineage>
        <taxon>unclassified sequences</taxon>
        <taxon>metagenomes</taxon>
        <taxon>ecological metagenomes</taxon>
    </lineage>
</organism>
<sequence>MKFKSALLTQASGSIGGITFSHNAGGMYTRARATPTKQEQGHQAFARTRMIAAVCAWNLVSEVERYYWKWYGENTDWTNSLGATIKLTGRAHFIRCFCTRNWGGNIQPVPHDGPRVYGLPSFTPPGVTISETTQEAVLSFTNTDDWAIETGGAMILAL</sequence>